<evidence type="ECO:0000313" key="3">
    <source>
        <dbReference type="Proteomes" id="UP001642483"/>
    </source>
</evidence>
<name>A0ABP0FMJ4_CLALP</name>
<comment type="caution">
    <text evidence="2">The sequence shown here is derived from an EMBL/GenBank/DDBJ whole genome shotgun (WGS) entry which is preliminary data.</text>
</comment>
<proteinExistence type="predicted"/>
<feature type="compositionally biased region" description="Polar residues" evidence="1">
    <location>
        <begin position="60"/>
        <end position="73"/>
    </location>
</feature>
<evidence type="ECO:0000256" key="1">
    <source>
        <dbReference type="SAM" id="MobiDB-lite"/>
    </source>
</evidence>
<keyword evidence="3" id="KW-1185">Reference proteome</keyword>
<dbReference type="EMBL" id="CAWYQH010000079">
    <property type="protein sequence ID" value="CAK8680873.1"/>
    <property type="molecule type" value="Genomic_DNA"/>
</dbReference>
<evidence type="ECO:0000313" key="2">
    <source>
        <dbReference type="EMBL" id="CAK8680873.1"/>
    </source>
</evidence>
<gene>
    <name evidence="2" type="ORF">CVLEPA_LOCUS11111</name>
</gene>
<feature type="region of interest" description="Disordered" evidence="1">
    <location>
        <begin position="60"/>
        <end position="79"/>
    </location>
</feature>
<dbReference type="Proteomes" id="UP001642483">
    <property type="component" value="Unassembled WGS sequence"/>
</dbReference>
<protein>
    <submittedName>
        <fullName evidence="2">Uncharacterized protein</fullName>
    </submittedName>
</protein>
<accession>A0ABP0FMJ4</accession>
<sequence>MISFRPYNRYIKYEGLDQGSANSDQVRPPWEVIASDESDSETDVDNLEQTDSASCQLVGSVNGSDDTRTSAQAQGGGLTPNTAEIGLVAKDGTKWEYIEFSSGSRDGPLSAFELLVNNAMLIHVQQCTEAEAHRVKNSDE</sequence>
<organism evidence="2 3">
    <name type="scientific">Clavelina lepadiformis</name>
    <name type="common">Light-bulb sea squirt</name>
    <name type="synonym">Ascidia lepadiformis</name>
    <dbReference type="NCBI Taxonomy" id="159417"/>
    <lineage>
        <taxon>Eukaryota</taxon>
        <taxon>Metazoa</taxon>
        <taxon>Chordata</taxon>
        <taxon>Tunicata</taxon>
        <taxon>Ascidiacea</taxon>
        <taxon>Aplousobranchia</taxon>
        <taxon>Clavelinidae</taxon>
        <taxon>Clavelina</taxon>
    </lineage>
</organism>
<reference evidence="2 3" key="1">
    <citation type="submission" date="2024-02" db="EMBL/GenBank/DDBJ databases">
        <authorList>
            <person name="Daric V."/>
            <person name="Darras S."/>
        </authorList>
    </citation>
    <scope>NUCLEOTIDE SEQUENCE [LARGE SCALE GENOMIC DNA]</scope>
</reference>